<name>A0A0C6FQ17_9HYPH</name>
<protein>
    <submittedName>
        <fullName evidence="1">Uncharacterized protein</fullName>
    </submittedName>
</protein>
<keyword evidence="1" id="KW-0614">Plasmid</keyword>
<sequence>MGETPIVSRRAFLGLFAAAAASRLVVPAFTPPRAPYVEPGQSVSYVGLNLHPQPTFIGTMRVETVGEWDGIGFPVALRDHGRYGAYDLVPHRFYDADLCDFLRELPRDFWHDRARVAKYPNVHAWVREQRFGEPVSVMRARLAQSWGEADA</sequence>
<geneLocation type="plasmid" evidence="2">
    <name>pMaq22A_4p DNA</name>
</geneLocation>
<evidence type="ECO:0000313" key="2">
    <source>
        <dbReference type="Proteomes" id="UP000061432"/>
    </source>
</evidence>
<dbReference type="AlphaFoldDB" id="A0A0C6FQ17"/>
<dbReference type="PROSITE" id="PS51318">
    <property type="entry name" value="TAT"/>
    <property type="match status" value="1"/>
</dbReference>
<reference evidence="2" key="2">
    <citation type="submission" date="2015-01" db="EMBL/GenBank/DDBJ databases">
        <title>Complete genome sequence of Methylobacterium aquaticum strain 22A.</title>
        <authorList>
            <person name="Tani A."/>
            <person name="Ogura Y."/>
            <person name="Hayashi T."/>
        </authorList>
    </citation>
    <scope>NUCLEOTIDE SEQUENCE [LARGE SCALE GENOMIC DNA]</scope>
    <source>
        <strain evidence="2">MA-22A</strain>
        <plasmid evidence="2">Plasmid pMaq22A_4p DNA</plasmid>
    </source>
</reference>
<dbReference type="OrthoDB" id="7997374at2"/>
<dbReference type="EMBL" id="AP014708">
    <property type="protein sequence ID" value="BAQ50388.1"/>
    <property type="molecule type" value="Genomic_DNA"/>
</dbReference>
<dbReference type="KEGG" id="maqu:Maq22A_4p60165"/>
<organism evidence="1 2">
    <name type="scientific">Methylobacterium aquaticum</name>
    <dbReference type="NCBI Taxonomy" id="270351"/>
    <lineage>
        <taxon>Bacteria</taxon>
        <taxon>Pseudomonadati</taxon>
        <taxon>Pseudomonadota</taxon>
        <taxon>Alphaproteobacteria</taxon>
        <taxon>Hyphomicrobiales</taxon>
        <taxon>Methylobacteriaceae</taxon>
        <taxon>Methylobacterium</taxon>
    </lineage>
</organism>
<dbReference type="Proteomes" id="UP000061432">
    <property type="component" value="Plasmid pMaq22A_4p"/>
</dbReference>
<dbReference type="InterPro" id="IPR006311">
    <property type="entry name" value="TAT_signal"/>
</dbReference>
<dbReference type="PATRIC" id="fig|270351.10.peg.7576"/>
<reference evidence="1 2" key="1">
    <citation type="journal article" date="2015" name="Genome Announc.">
        <title>Complete Genome Sequence of Methylobacterium aquaticum Strain 22A, Isolated from Racomitrium japonicum Moss.</title>
        <authorList>
            <person name="Tani A."/>
            <person name="Ogura Y."/>
            <person name="Hayashi T."/>
            <person name="Kimbara K."/>
        </authorList>
    </citation>
    <scope>NUCLEOTIDE SEQUENCE [LARGE SCALE GENOMIC DNA]</scope>
    <source>
        <strain evidence="1 2">MA-22A</strain>
        <plasmid evidence="2">Plasmid pMaq22A_4p DNA</plasmid>
    </source>
</reference>
<gene>
    <name evidence="1" type="ORF">Maq22A_4p60165</name>
</gene>
<dbReference type="RefSeq" id="WP_060851429.1">
    <property type="nucleotide sequence ID" value="NZ_AP014708.1"/>
</dbReference>
<proteinExistence type="predicted"/>
<evidence type="ECO:0000313" key="1">
    <source>
        <dbReference type="EMBL" id="BAQ50388.1"/>
    </source>
</evidence>
<accession>A0A0C6FQ17</accession>